<evidence type="ECO:0000256" key="1">
    <source>
        <dbReference type="ARBA" id="ARBA00023015"/>
    </source>
</evidence>
<dbReference type="InterPro" id="IPR050807">
    <property type="entry name" value="TransReg_Diox_bact_type"/>
</dbReference>
<dbReference type="InterPro" id="IPR001387">
    <property type="entry name" value="Cro/C1-type_HTH"/>
</dbReference>
<keyword evidence="3" id="KW-0804">Transcription</keyword>
<feature type="domain" description="HTH cro/C1-type" evidence="4">
    <location>
        <begin position="18"/>
        <end position="72"/>
    </location>
</feature>
<dbReference type="CDD" id="cd00093">
    <property type="entry name" value="HTH_XRE"/>
    <property type="match status" value="1"/>
</dbReference>
<keyword evidence="6" id="KW-1185">Reference proteome</keyword>
<dbReference type="Pfam" id="PF01381">
    <property type="entry name" value="HTH_3"/>
    <property type="match status" value="1"/>
</dbReference>
<dbReference type="SUPFAM" id="SSF47413">
    <property type="entry name" value="lambda repressor-like DNA-binding domains"/>
    <property type="match status" value="1"/>
</dbReference>
<dbReference type="PROSITE" id="PS50943">
    <property type="entry name" value="HTH_CROC1"/>
    <property type="match status" value="1"/>
</dbReference>
<dbReference type="RefSeq" id="WP_138722725.1">
    <property type="nucleotide sequence ID" value="NZ_SSHJ02000005.1"/>
</dbReference>
<keyword evidence="2" id="KW-0238">DNA-binding</keyword>
<evidence type="ECO:0000256" key="2">
    <source>
        <dbReference type="ARBA" id="ARBA00023125"/>
    </source>
</evidence>
<gene>
    <name evidence="5" type="ORF">E6A44_008640</name>
</gene>
<organism evidence="5 6">
    <name type="scientific">Pedobacter ureilyticus</name>
    <dbReference type="NCBI Taxonomy" id="1393051"/>
    <lineage>
        <taxon>Bacteria</taxon>
        <taxon>Pseudomonadati</taxon>
        <taxon>Bacteroidota</taxon>
        <taxon>Sphingobacteriia</taxon>
        <taxon>Sphingobacteriales</taxon>
        <taxon>Sphingobacteriaceae</taxon>
        <taxon>Pedobacter</taxon>
    </lineage>
</organism>
<evidence type="ECO:0000259" key="4">
    <source>
        <dbReference type="PROSITE" id="PS50943"/>
    </source>
</evidence>
<sequence>MGKQYRDQEYLVKLGKRIIEIREAKNITQEKLQELTGLDTRQIGRIERAETNVSISSVKLIADNLKISVPELLDFSKLADK</sequence>
<dbReference type="Proteomes" id="UP001517247">
    <property type="component" value="Unassembled WGS sequence"/>
</dbReference>
<protein>
    <submittedName>
        <fullName evidence="5">Helix-turn-helix domain-containing protein</fullName>
    </submittedName>
</protein>
<dbReference type="EMBL" id="SSHJ02000005">
    <property type="protein sequence ID" value="MFN0255636.1"/>
    <property type="molecule type" value="Genomic_DNA"/>
</dbReference>
<dbReference type="InterPro" id="IPR010982">
    <property type="entry name" value="Lambda_DNA-bd_dom_sf"/>
</dbReference>
<evidence type="ECO:0000256" key="3">
    <source>
        <dbReference type="ARBA" id="ARBA00023163"/>
    </source>
</evidence>
<comment type="caution">
    <text evidence="5">The sequence shown here is derived from an EMBL/GenBank/DDBJ whole genome shotgun (WGS) entry which is preliminary data.</text>
</comment>
<proteinExistence type="predicted"/>
<keyword evidence="1" id="KW-0805">Transcription regulation</keyword>
<dbReference type="SMART" id="SM00530">
    <property type="entry name" value="HTH_XRE"/>
    <property type="match status" value="1"/>
</dbReference>
<dbReference type="Gene3D" id="1.10.260.40">
    <property type="entry name" value="lambda repressor-like DNA-binding domains"/>
    <property type="match status" value="1"/>
</dbReference>
<accession>A0ABW9J8X8</accession>
<dbReference type="PANTHER" id="PTHR46797">
    <property type="entry name" value="HTH-TYPE TRANSCRIPTIONAL REGULATOR"/>
    <property type="match status" value="1"/>
</dbReference>
<name>A0ABW9J8X8_9SPHI</name>
<dbReference type="PANTHER" id="PTHR46797:SF23">
    <property type="entry name" value="HTH-TYPE TRANSCRIPTIONAL REGULATOR SUTR"/>
    <property type="match status" value="1"/>
</dbReference>
<evidence type="ECO:0000313" key="5">
    <source>
        <dbReference type="EMBL" id="MFN0255636.1"/>
    </source>
</evidence>
<evidence type="ECO:0000313" key="6">
    <source>
        <dbReference type="Proteomes" id="UP001517247"/>
    </source>
</evidence>
<reference evidence="5 6" key="1">
    <citation type="submission" date="2024-12" db="EMBL/GenBank/DDBJ databases">
        <authorList>
            <person name="Hu S."/>
        </authorList>
    </citation>
    <scope>NUCLEOTIDE SEQUENCE [LARGE SCALE GENOMIC DNA]</scope>
    <source>
        <strain evidence="5 6">THG-T11</strain>
    </source>
</reference>